<dbReference type="AlphaFoldDB" id="F4Q4I1"/>
<dbReference type="KEGG" id="dfa:DFA_08831"/>
<keyword evidence="1" id="KW-0812">Transmembrane</keyword>
<evidence type="ECO:0000313" key="3">
    <source>
        <dbReference type="Proteomes" id="UP000007797"/>
    </source>
</evidence>
<proteinExistence type="predicted"/>
<name>F4Q4I1_CACFS</name>
<evidence type="ECO:0000313" key="2">
    <source>
        <dbReference type="EMBL" id="EGG17830.1"/>
    </source>
</evidence>
<keyword evidence="1" id="KW-0472">Membrane</keyword>
<dbReference type="EMBL" id="GL883021">
    <property type="protein sequence ID" value="EGG17830.1"/>
    <property type="molecule type" value="Genomic_DNA"/>
</dbReference>
<sequence>MLSSVDVLMATSTSFLESAMFVILLLDEAASLVALSYLAFIPAISVSRDSVTSLFGITTPARTYMAIVAKHGCTTPESIVVNSWRPQCRWQTWSQREHMVLWYETSTNTFLVVAVFFI</sequence>
<accession>F4Q4I1</accession>
<evidence type="ECO:0000256" key="1">
    <source>
        <dbReference type="SAM" id="Phobius"/>
    </source>
</evidence>
<dbReference type="GeneID" id="14869556"/>
<keyword evidence="1" id="KW-1133">Transmembrane helix</keyword>
<gene>
    <name evidence="2" type="ORF">DFA_08831</name>
</gene>
<feature type="transmembrane region" description="Helical" evidence="1">
    <location>
        <begin position="20"/>
        <end position="40"/>
    </location>
</feature>
<dbReference type="Proteomes" id="UP000007797">
    <property type="component" value="Unassembled WGS sequence"/>
</dbReference>
<dbReference type="RefSeq" id="XP_004356314.1">
    <property type="nucleotide sequence ID" value="XM_004356261.1"/>
</dbReference>
<reference evidence="3" key="1">
    <citation type="journal article" date="2011" name="Genome Res.">
        <title>Phylogeny-wide analysis of social amoeba genomes highlights ancient origins for complex intercellular communication.</title>
        <authorList>
            <person name="Heidel A.J."/>
            <person name="Lawal H.M."/>
            <person name="Felder M."/>
            <person name="Schilde C."/>
            <person name="Helps N.R."/>
            <person name="Tunggal B."/>
            <person name="Rivero F."/>
            <person name="John U."/>
            <person name="Schleicher M."/>
            <person name="Eichinger L."/>
            <person name="Platzer M."/>
            <person name="Noegel A.A."/>
            <person name="Schaap P."/>
            <person name="Gloeckner G."/>
        </authorList>
    </citation>
    <scope>NUCLEOTIDE SEQUENCE [LARGE SCALE GENOMIC DNA]</scope>
    <source>
        <strain evidence="3">SH3</strain>
    </source>
</reference>
<keyword evidence="3" id="KW-1185">Reference proteome</keyword>
<protein>
    <submittedName>
        <fullName evidence="2">Uncharacterized protein</fullName>
    </submittedName>
</protein>
<organism evidence="2 3">
    <name type="scientific">Cavenderia fasciculata</name>
    <name type="common">Slime mold</name>
    <name type="synonym">Dictyostelium fasciculatum</name>
    <dbReference type="NCBI Taxonomy" id="261658"/>
    <lineage>
        <taxon>Eukaryota</taxon>
        <taxon>Amoebozoa</taxon>
        <taxon>Evosea</taxon>
        <taxon>Eumycetozoa</taxon>
        <taxon>Dictyostelia</taxon>
        <taxon>Acytosteliales</taxon>
        <taxon>Cavenderiaceae</taxon>
        <taxon>Cavenderia</taxon>
    </lineage>
</organism>